<comment type="caution">
    <text evidence="1">The sequence shown here is derived from an EMBL/GenBank/DDBJ whole genome shotgun (WGS) entry which is preliminary data.</text>
</comment>
<protein>
    <submittedName>
        <fullName evidence="1">Uncharacterized protein</fullName>
    </submittedName>
</protein>
<gene>
    <name evidence="1" type="ORF">ACFSYJ_01690</name>
</gene>
<dbReference type="RefSeq" id="WP_345388463.1">
    <property type="nucleotide sequence ID" value="NZ_BAABHG010000003.1"/>
</dbReference>
<proteinExistence type="predicted"/>
<accession>A0ABW5G9Z2</accession>
<keyword evidence="2" id="KW-1185">Reference proteome</keyword>
<sequence length="190" mass="20490">MNKTLRGANTTPQTTLRNLQRSRVRLLRKLSEGDDRQAAKIGRRALAKANRTVTTGQALPHRLSVPSQELASIIKVDIEVADAIRAQDVELVVKGIHNAFRLAGHSSQSLTPATKLVTTSHLPPAQVAQLIEYLNAPAVIAKEDVSPAAKPTALLFLEYVHQDPLGLKACRHGNSSISGLCHKPPCPEAP</sequence>
<evidence type="ECO:0000313" key="2">
    <source>
        <dbReference type="Proteomes" id="UP001597419"/>
    </source>
</evidence>
<dbReference type="EMBL" id="JBHUKU010000002">
    <property type="protein sequence ID" value="MFD2457287.1"/>
    <property type="molecule type" value="Genomic_DNA"/>
</dbReference>
<reference evidence="2" key="1">
    <citation type="journal article" date="2019" name="Int. J. Syst. Evol. Microbiol.">
        <title>The Global Catalogue of Microorganisms (GCM) 10K type strain sequencing project: providing services to taxonomists for standard genome sequencing and annotation.</title>
        <authorList>
            <consortium name="The Broad Institute Genomics Platform"/>
            <consortium name="The Broad Institute Genome Sequencing Center for Infectious Disease"/>
            <person name="Wu L."/>
            <person name="Ma J."/>
        </authorList>
    </citation>
    <scope>NUCLEOTIDE SEQUENCE [LARGE SCALE GENOMIC DNA]</scope>
    <source>
        <strain evidence="2">CGMCC 4.7643</strain>
    </source>
</reference>
<organism evidence="1 2">
    <name type="scientific">Amycolatopsis samaneae</name>
    <dbReference type="NCBI Taxonomy" id="664691"/>
    <lineage>
        <taxon>Bacteria</taxon>
        <taxon>Bacillati</taxon>
        <taxon>Actinomycetota</taxon>
        <taxon>Actinomycetes</taxon>
        <taxon>Pseudonocardiales</taxon>
        <taxon>Pseudonocardiaceae</taxon>
        <taxon>Amycolatopsis</taxon>
    </lineage>
</organism>
<name>A0ABW5G9Z2_9PSEU</name>
<dbReference type="Proteomes" id="UP001597419">
    <property type="component" value="Unassembled WGS sequence"/>
</dbReference>
<evidence type="ECO:0000313" key="1">
    <source>
        <dbReference type="EMBL" id="MFD2457287.1"/>
    </source>
</evidence>